<feature type="transmembrane region" description="Helical" evidence="9">
    <location>
        <begin position="88"/>
        <end position="109"/>
    </location>
</feature>
<keyword evidence="8 9" id="KW-0472">Membrane</keyword>
<dbReference type="GO" id="GO:0015078">
    <property type="term" value="F:proton transmembrane transporter activity"/>
    <property type="evidence" value="ECO:0007669"/>
    <property type="project" value="TreeGrafter"/>
</dbReference>
<dbReference type="GO" id="GO:0009319">
    <property type="term" value="C:cytochrome o ubiquinol oxidase complex"/>
    <property type="evidence" value="ECO:0007669"/>
    <property type="project" value="TreeGrafter"/>
</dbReference>
<evidence type="ECO:0000313" key="11">
    <source>
        <dbReference type="Proteomes" id="UP000050482"/>
    </source>
</evidence>
<evidence type="ECO:0000256" key="3">
    <source>
        <dbReference type="ARBA" id="ARBA00008079"/>
    </source>
</evidence>
<dbReference type="GO" id="GO:0016682">
    <property type="term" value="F:oxidoreductase activity, acting on diphenols and related substances as donors, oxygen as acceptor"/>
    <property type="evidence" value="ECO:0007669"/>
    <property type="project" value="UniProtKB-UniRule"/>
</dbReference>
<keyword evidence="7 9" id="KW-0560">Oxidoreductase</keyword>
<evidence type="ECO:0000256" key="4">
    <source>
        <dbReference type="ARBA" id="ARBA00022475"/>
    </source>
</evidence>
<comment type="catalytic activity">
    <reaction evidence="1 9">
        <text>2 a quinol + O2 = 2 a quinone + 2 H2O</text>
        <dbReference type="Rhea" id="RHEA:55376"/>
        <dbReference type="ChEBI" id="CHEBI:15377"/>
        <dbReference type="ChEBI" id="CHEBI:15379"/>
        <dbReference type="ChEBI" id="CHEBI:24646"/>
        <dbReference type="ChEBI" id="CHEBI:132124"/>
    </reaction>
</comment>
<dbReference type="OrthoDB" id="2375888at2"/>
<evidence type="ECO:0000256" key="8">
    <source>
        <dbReference type="ARBA" id="ARBA00023136"/>
    </source>
</evidence>
<dbReference type="RefSeq" id="WP_054971315.1">
    <property type="nucleotide sequence ID" value="NZ_LJCO01000097.1"/>
</dbReference>
<dbReference type="AlphaFoldDB" id="A0A0P9EDW2"/>
<dbReference type="GO" id="GO:0019646">
    <property type="term" value="P:aerobic electron transport chain"/>
    <property type="evidence" value="ECO:0007669"/>
    <property type="project" value="TreeGrafter"/>
</dbReference>
<evidence type="ECO:0000256" key="7">
    <source>
        <dbReference type="ARBA" id="ARBA00023002"/>
    </source>
</evidence>
<name>A0A0P9EDW2_9BACL</name>
<keyword evidence="11" id="KW-1185">Reference proteome</keyword>
<evidence type="ECO:0000256" key="2">
    <source>
        <dbReference type="ARBA" id="ARBA00004651"/>
    </source>
</evidence>
<comment type="caution">
    <text evidence="10">The sequence shown here is derived from an EMBL/GenBank/DDBJ whole genome shotgun (WGS) entry which is preliminary data.</text>
</comment>
<feature type="transmembrane region" description="Helical" evidence="9">
    <location>
        <begin position="55"/>
        <end position="76"/>
    </location>
</feature>
<comment type="subcellular location">
    <subcellularLocation>
        <location evidence="2 9">Cell membrane</location>
        <topology evidence="2 9">Multi-pass membrane protein</topology>
    </subcellularLocation>
</comment>
<sequence length="115" mass="13002">MAQSSAELHKKPSPQNHHHETFPWKHIVGYIISLVLTALAFGTALRLHLSTTMTLTIIVFLAVLQMLVQLFMFMHLTERIHGDTFQKIFIYTGVFFAAVVVVGTIWVMTFKSAVS</sequence>
<dbReference type="GO" id="GO:0015990">
    <property type="term" value="P:electron transport coupled proton transport"/>
    <property type="evidence" value="ECO:0007669"/>
    <property type="project" value="TreeGrafter"/>
</dbReference>
<evidence type="ECO:0000256" key="5">
    <source>
        <dbReference type="ARBA" id="ARBA00022692"/>
    </source>
</evidence>
<evidence type="ECO:0000256" key="1">
    <source>
        <dbReference type="ARBA" id="ARBA00000725"/>
    </source>
</evidence>
<dbReference type="GO" id="GO:0005886">
    <property type="term" value="C:plasma membrane"/>
    <property type="evidence" value="ECO:0007669"/>
    <property type="project" value="UniProtKB-SubCell"/>
</dbReference>
<feature type="transmembrane region" description="Helical" evidence="9">
    <location>
        <begin position="27"/>
        <end position="49"/>
    </location>
</feature>
<keyword evidence="5 9" id="KW-0812">Transmembrane</keyword>
<dbReference type="EC" id="1.10.3.-" evidence="9"/>
<protein>
    <recommendedName>
        <fullName evidence="9">Quinol oxidase subunit 4</fullName>
        <ecNumber evidence="9">1.10.3.-</ecNumber>
    </recommendedName>
</protein>
<dbReference type="NCBIfam" id="TIGR02901">
    <property type="entry name" value="QoxD"/>
    <property type="match status" value="1"/>
</dbReference>
<dbReference type="InterPro" id="IPR050968">
    <property type="entry name" value="Cytochrome_c_oxidase_bac_sub4"/>
</dbReference>
<comment type="function">
    <text evidence="9">Catalyzes quinol oxidation with the concomitant reduction of oxygen to water.</text>
</comment>
<comment type="similarity">
    <text evidence="3 9">Belongs to the cytochrome c oxidase bacterial subunit 4 family.</text>
</comment>
<dbReference type="InterPro" id="IPR014250">
    <property type="entry name" value="QoxD"/>
</dbReference>
<keyword evidence="6 9" id="KW-1133">Transmembrane helix</keyword>
<dbReference type="Pfam" id="PF03626">
    <property type="entry name" value="COX4_pro"/>
    <property type="match status" value="1"/>
</dbReference>
<gene>
    <name evidence="10" type="ORF">AN477_21870</name>
</gene>
<dbReference type="GO" id="GO:0042773">
    <property type="term" value="P:ATP synthesis coupled electron transport"/>
    <property type="evidence" value="ECO:0007669"/>
    <property type="project" value="UniProtKB-UniRule"/>
</dbReference>
<evidence type="ECO:0000256" key="6">
    <source>
        <dbReference type="ARBA" id="ARBA00022989"/>
    </source>
</evidence>
<dbReference type="PANTHER" id="PTHR36835:SF1">
    <property type="entry name" value="CYTOCHROME BO(3) UBIQUINOL OXIDASE SUBUNIT 4"/>
    <property type="match status" value="1"/>
</dbReference>
<dbReference type="Proteomes" id="UP000050482">
    <property type="component" value="Unassembled WGS sequence"/>
</dbReference>
<evidence type="ECO:0000256" key="9">
    <source>
        <dbReference type="RuleBase" id="RU367153"/>
    </source>
</evidence>
<accession>A0A0P9EDW2</accession>
<evidence type="ECO:0000313" key="10">
    <source>
        <dbReference type="EMBL" id="KPV40535.1"/>
    </source>
</evidence>
<dbReference type="InterPro" id="IPR005171">
    <property type="entry name" value="Cyt_c_oxidase_su4_prok"/>
</dbReference>
<keyword evidence="4 9" id="KW-1003">Cell membrane</keyword>
<organism evidence="10 11">
    <name type="scientific">Alicyclobacillus ferrooxydans</name>
    <dbReference type="NCBI Taxonomy" id="471514"/>
    <lineage>
        <taxon>Bacteria</taxon>
        <taxon>Bacillati</taxon>
        <taxon>Bacillota</taxon>
        <taxon>Bacilli</taxon>
        <taxon>Bacillales</taxon>
        <taxon>Alicyclobacillaceae</taxon>
        <taxon>Alicyclobacillus</taxon>
    </lineage>
</organism>
<dbReference type="EMBL" id="LJCO01000097">
    <property type="protein sequence ID" value="KPV40535.1"/>
    <property type="molecule type" value="Genomic_DNA"/>
</dbReference>
<dbReference type="GO" id="GO:0009486">
    <property type="term" value="F:cytochrome bo3 ubiquinol oxidase activity"/>
    <property type="evidence" value="ECO:0007669"/>
    <property type="project" value="TreeGrafter"/>
</dbReference>
<proteinExistence type="inferred from homology"/>
<dbReference type="PANTHER" id="PTHR36835">
    <property type="entry name" value="CYTOCHROME BO(3) UBIQUINOL OXIDASE SUBUNIT 4"/>
    <property type="match status" value="1"/>
</dbReference>
<reference evidence="10 11" key="1">
    <citation type="submission" date="2015-09" db="EMBL/GenBank/DDBJ databases">
        <title>Draft genome sequence of Alicyclobacillus ferrooxydans DSM 22381.</title>
        <authorList>
            <person name="Hemp J."/>
        </authorList>
    </citation>
    <scope>NUCLEOTIDE SEQUENCE [LARGE SCALE GENOMIC DNA]</scope>
    <source>
        <strain evidence="10 11">TC-34</strain>
    </source>
</reference>
<dbReference type="PATRIC" id="fig|471514.4.peg.3947"/>
<dbReference type="STRING" id="471514.AN477_21870"/>